<dbReference type="Proteomes" id="UP000887574">
    <property type="component" value="Unplaced"/>
</dbReference>
<proteinExistence type="predicted"/>
<reference evidence="2" key="1">
    <citation type="submission" date="2022-11" db="UniProtKB">
        <authorList>
            <consortium name="WormBaseParasite"/>
        </authorList>
    </citation>
    <scope>IDENTIFICATION</scope>
</reference>
<accession>A0A915DJ19</accession>
<dbReference type="InterPro" id="IPR036085">
    <property type="entry name" value="PAZ_dom_sf"/>
</dbReference>
<dbReference type="Gene3D" id="2.170.260.10">
    <property type="entry name" value="paz domain"/>
    <property type="match status" value="1"/>
</dbReference>
<evidence type="ECO:0000313" key="2">
    <source>
        <dbReference type="WBParaSite" id="jg20512"/>
    </source>
</evidence>
<keyword evidence="1" id="KW-1185">Reference proteome</keyword>
<evidence type="ECO:0000313" key="1">
    <source>
        <dbReference type="Proteomes" id="UP000887574"/>
    </source>
</evidence>
<sequence length="147" mass="17006">MKFRYGTNVLQSFVDRAFVPDDELRYFLLGNALLIEAFEITVEQHFYARHRIVLEHPLLPVIIDCKNKGHQDYYPLELTEIRWSLSGLKEPELLDAIPTLPTKVDKKSEIKKQNALLRKNAVAPLAGDVKLMVNICGEMKKLFYSFL</sequence>
<protein>
    <submittedName>
        <fullName evidence="2">Uncharacterized protein</fullName>
    </submittedName>
</protein>
<dbReference type="SUPFAM" id="SSF101690">
    <property type="entry name" value="PAZ domain"/>
    <property type="match status" value="1"/>
</dbReference>
<dbReference type="AlphaFoldDB" id="A0A915DJ19"/>
<dbReference type="WBParaSite" id="jg20512">
    <property type="protein sequence ID" value="jg20512"/>
    <property type="gene ID" value="jg20512"/>
</dbReference>
<organism evidence="1 2">
    <name type="scientific">Ditylenchus dipsaci</name>
    <dbReference type="NCBI Taxonomy" id="166011"/>
    <lineage>
        <taxon>Eukaryota</taxon>
        <taxon>Metazoa</taxon>
        <taxon>Ecdysozoa</taxon>
        <taxon>Nematoda</taxon>
        <taxon>Chromadorea</taxon>
        <taxon>Rhabditida</taxon>
        <taxon>Tylenchina</taxon>
        <taxon>Tylenchomorpha</taxon>
        <taxon>Sphaerularioidea</taxon>
        <taxon>Anguinidae</taxon>
        <taxon>Anguininae</taxon>
        <taxon>Ditylenchus</taxon>
    </lineage>
</organism>
<name>A0A915DJ19_9BILA</name>